<gene>
    <name evidence="3" type="ORF">LTRI10_LOCUS13005</name>
</gene>
<organism evidence="3 4">
    <name type="scientific">Linum trigynum</name>
    <dbReference type="NCBI Taxonomy" id="586398"/>
    <lineage>
        <taxon>Eukaryota</taxon>
        <taxon>Viridiplantae</taxon>
        <taxon>Streptophyta</taxon>
        <taxon>Embryophyta</taxon>
        <taxon>Tracheophyta</taxon>
        <taxon>Spermatophyta</taxon>
        <taxon>Magnoliopsida</taxon>
        <taxon>eudicotyledons</taxon>
        <taxon>Gunneridae</taxon>
        <taxon>Pentapetalae</taxon>
        <taxon>rosids</taxon>
        <taxon>fabids</taxon>
        <taxon>Malpighiales</taxon>
        <taxon>Linaceae</taxon>
        <taxon>Linum</taxon>
    </lineage>
</organism>
<protein>
    <submittedName>
        <fullName evidence="3">Uncharacterized protein</fullName>
    </submittedName>
</protein>
<dbReference type="EMBL" id="OZ034815">
    <property type="protein sequence ID" value="CAL1370912.1"/>
    <property type="molecule type" value="Genomic_DNA"/>
</dbReference>
<accession>A0AAV2DC93</accession>
<evidence type="ECO:0000256" key="2">
    <source>
        <dbReference type="SAM" id="Phobius"/>
    </source>
</evidence>
<keyword evidence="4" id="KW-1185">Reference proteome</keyword>
<dbReference type="Proteomes" id="UP001497516">
    <property type="component" value="Chromosome 2"/>
</dbReference>
<feature type="transmembrane region" description="Helical" evidence="2">
    <location>
        <begin position="16"/>
        <end position="37"/>
    </location>
</feature>
<dbReference type="AlphaFoldDB" id="A0AAV2DC93"/>
<proteinExistence type="predicted"/>
<evidence type="ECO:0000313" key="4">
    <source>
        <dbReference type="Proteomes" id="UP001497516"/>
    </source>
</evidence>
<feature type="compositionally biased region" description="Basic and acidic residues" evidence="1">
    <location>
        <begin position="58"/>
        <end position="69"/>
    </location>
</feature>
<keyword evidence="2" id="KW-1133">Transmembrane helix</keyword>
<evidence type="ECO:0000313" key="3">
    <source>
        <dbReference type="EMBL" id="CAL1370912.1"/>
    </source>
</evidence>
<keyword evidence="2" id="KW-0472">Membrane</keyword>
<sequence length="118" mass="13446">MATPQFLSSFKYGDSLTVVGISLCTAVVCEAISWILIYRLPHQLLQVPQILHRRSFEEAGDHENRHNQDRDEEIQVQEDQSRGDLAQGVKPRPIPLQVQIGSRWGFLTTFQGSLWIMA</sequence>
<name>A0AAV2DC93_9ROSI</name>
<feature type="region of interest" description="Disordered" evidence="1">
    <location>
        <begin position="58"/>
        <end position="90"/>
    </location>
</feature>
<reference evidence="3 4" key="1">
    <citation type="submission" date="2024-04" db="EMBL/GenBank/DDBJ databases">
        <authorList>
            <person name="Fracassetti M."/>
        </authorList>
    </citation>
    <scope>NUCLEOTIDE SEQUENCE [LARGE SCALE GENOMIC DNA]</scope>
</reference>
<evidence type="ECO:0000256" key="1">
    <source>
        <dbReference type="SAM" id="MobiDB-lite"/>
    </source>
</evidence>
<keyword evidence="2" id="KW-0812">Transmembrane</keyword>